<protein>
    <submittedName>
        <fullName evidence="3">Uncharacterized protein</fullName>
    </submittedName>
</protein>
<name>A0A7C9EYC9_OPUST</name>
<evidence type="ECO:0000256" key="2">
    <source>
        <dbReference type="SAM" id="Phobius"/>
    </source>
</evidence>
<evidence type="ECO:0000256" key="1">
    <source>
        <dbReference type="SAM" id="MobiDB-lite"/>
    </source>
</evidence>
<reference evidence="3" key="2">
    <citation type="submission" date="2020-07" db="EMBL/GenBank/DDBJ databases">
        <authorList>
            <person name="Vera ALvarez R."/>
            <person name="Arias-Moreno D.M."/>
            <person name="Jimenez-Jacinto V."/>
            <person name="Jimenez-Bremont J.F."/>
            <person name="Swaminathan K."/>
            <person name="Moose S.P."/>
            <person name="Guerrero-Gonzalez M.L."/>
            <person name="Marino-Ramirez L."/>
            <person name="Landsman D."/>
            <person name="Rodriguez-Kessler M."/>
            <person name="Delgado-Sanchez P."/>
        </authorList>
    </citation>
    <scope>NUCLEOTIDE SEQUENCE</scope>
    <source>
        <tissue evidence="3">Cladode</tissue>
    </source>
</reference>
<evidence type="ECO:0000313" key="3">
    <source>
        <dbReference type="EMBL" id="MBA4678343.1"/>
    </source>
</evidence>
<dbReference type="AlphaFoldDB" id="A0A7C9EYC9"/>
<keyword evidence="2" id="KW-1133">Transmembrane helix</keyword>
<keyword evidence="2" id="KW-0472">Membrane</keyword>
<keyword evidence="2" id="KW-0812">Transmembrane</keyword>
<sequence>MLTRQTWQDPEAPLERLHYPSQATGQHRVNKGRVVQIGLAQMESAMQQMCRDFNRERNLGQLPEHALQHQEASVMIIFVALNFFLLEGRKKRRGYFVCSEKFSFS</sequence>
<proteinExistence type="predicted"/>
<feature type="region of interest" description="Disordered" evidence="1">
    <location>
        <begin position="1"/>
        <end position="25"/>
    </location>
</feature>
<reference evidence="3" key="1">
    <citation type="journal article" date="2013" name="J. Plant Res.">
        <title>Effect of fungi and light on seed germination of three Opuntia species from semiarid lands of central Mexico.</title>
        <authorList>
            <person name="Delgado-Sanchez P."/>
            <person name="Jimenez-Bremont J.F."/>
            <person name="Guerrero-Gonzalez Mde L."/>
            <person name="Flores J."/>
        </authorList>
    </citation>
    <scope>NUCLEOTIDE SEQUENCE</scope>
    <source>
        <tissue evidence="3">Cladode</tissue>
    </source>
</reference>
<accession>A0A7C9EYC9</accession>
<feature type="transmembrane region" description="Helical" evidence="2">
    <location>
        <begin position="67"/>
        <end position="86"/>
    </location>
</feature>
<dbReference type="EMBL" id="GISG01279074">
    <property type="protein sequence ID" value="MBA4678343.1"/>
    <property type="molecule type" value="Transcribed_RNA"/>
</dbReference>
<organism evidence="3">
    <name type="scientific">Opuntia streptacantha</name>
    <name type="common">Prickly pear cactus</name>
    <name type="synonym">Opuntia cardona</name>
    <dbReference type="NCBI Taxonomy" id="393608"/>
    <lineage>
        <taxon>Eukaryota</taxon>
        <taxon>Viridiplantae</taxon>
        <taxon>Streptophyta</taxon>
        <taxon>Embryophyta</taxon>
        <taxon>Tracheophyta</taxon>
        <taxon>Spermatophyta</taxon>
        <taxon>Magnoliopsida</taxon>
        <taxon>eudicotyledons</taxon>
        <taxon>Gunneridae</taxon>
        <taxon>Pentapetalae</taxon>
        <taxon>Caryophyllales</taxon>
        <taxon>Cactineae</taxon>
        <taxon>Cactaceae</taxon>
        <taxon>Opuntioideae</taxon>
        <taxon>Opuntia</taxon>
    </lineage>
</organism>